<reference evidence="4 5" key="1">
    <citation type="submission" date="2019-08" db="EMBL/GenBank/DDBJ databases">
        <title>Genome of Psychroserpens burtonensis ACAM 167.</title>
        <authorList>
            <person name="Bowman J.P."/>
        </authorList>
    </citation>
    <scope>NUCLEOTIDE SEQUENCE [LARGE SCALE GENOMIC DNA]</scope>
    <source>
        <strain evidence="4 5">ACAM 167</strain>
    </source>
</reference>
<dbReference type="Proteomes" id="UP000321938">
    <property type="component" value="Unassembled WGS sequence"/>
</dbReference>
<proteinExistence type="predicted"/>
<evidence type="ECO:0000313" key="5">
    <source>
        <dbReference type="Proteomes" id="UP000321938"/>
    </source>
</evidence>
<evidence type="ECO:0000259" key="3">
    <source>
        <dbReference type="PROSITE" id="PS50206"/>
    </source>
</evidence>
<dbReference type="InterPro" id="IPR001763">
    <property type="entry name" value="Rhodanese-like_dom"/>
</dbReference>
<evidence type="ECO:0000313" key="4">
    <source>
        <dbReference type="EMBL" id="TXE15644.1"/>
    </source>
</evidence>
<dbReference type="CDD" id="cd01449">
    <property type="entry name" value="TST_Repeat_2"/>
    <property type="match status" value="1"/>
</dbReference>
<organism evidence="4 5">
    <name type="scientific">Psychroserpens burtonensis</name>
    <dbReference type="NCBI Taxonomy" id="49278"/>
    <lineage>
        <taxon>Bacteria</taxon>
        <taxon>Pseudomonadati</taxon>
        <taxon>Bacteroidota</taxon>
        <taxon>Flavobacteriia</taxon>
        <taxon>Flavobacteriales</taxon>
        <taxon>Flavobacteriaceae</taxon>
        <taxon>Psychroserpens</taxon>
    </lineage>
</organism>
<evidence type="ECO:0000256" key="1">
    <source>
        <dbReference type="ARBA" id="ARBA00022679"/>
    </source>
</evidence>
<sequence>MLNDYSQAVSVSWLHKNIDNEKLIVLDATIIKVSDSTILSSEDWIPKTRYFDLKGKFSDLEAEFPTTLPREEQFGREARTLGINQDSIIVVYDSKGIYSSARVWWLFKTFGFENIAVLDGGLPEWKLLNYKTVTSLEDPNWVIGDFSAVYKLQNMCFFNDISEILTDKECLILDARSAERFKGMVPESRLGLRRGTIPNSQNLPYINLFNGNCLKSKEDLKAIFNTFKIENKSLTFSCGSGITACVLALAADIIGYKKLSVYDGSWTEYGTLTT</sequence>
<feature type="domain" description="Rhodanese" evidence="3">
    <location>
        <begin position="166"/>
        <end position="274"/>
    </location>
</feature>
<comment type="caution">
    <text evidence="4">The sequence shown here is derived from an EMBL/GenBank/DDBJ whole genome shotgun (WGS) entry which is preliminary data.</text>
</comment>
<dbReference type="PANTHER" id="PTHR11364">
    <property type="entry name" value="THIOSULFATE SULFERTANSFERASE"/>
    <property type="match status" value="1"/>
</dbReference>
<keyword evidence="5" id="KW-1185">Reference proteome</keyword>
<dbReference type="SMART" id="SM00450">
    <property type="entry name" value="RHOD"/>
    <property type="match status" value="2"/>
</dbReference>
<dbReference type="OrthoDB" id="9770030at2"/>
<evidence type="ECO:0000256" key="2">
    <source>
        <dbReference type="ARBA" id="ARBA00022737"/>
    </source>
</evidence>
<dbReference type="Gene3D" id="3.40.250.10">
    <property type="entry name" value="Rhodanese-like domain"/>
    <property type="match status" value="2"/>
</dbReference>
<dbReference type="PROSITE" id="PS50206">
    <property type="entry name" value="RHODANESE_3"/>
    <property type="match status" value="2"/>
</dbReference>
<name>A0A5C7B319_9FLAO</name>
<dbReference type="AlphaFoldDB" id="A0A5C7B319"/>
<feature type="domain" description="Rhodanese" evidence="3">
    <location>
        <begin position="69"/>
        <end position="134"/>
    </location>
</feature>
<dbReference type="InterPro" id="IPR036873">
    <property type="entry name" value="Rhodanese-like_dom_sf"/>
</dbReference>
<accession>A0A5C7B319</accession>
<keyword evidence="2" id="KW-0677">Repeat</keyword>
<keyword evidence="1 4" id="KW-0808">Transferase</keyword>
<dbReference type="RefSeq" id="WP_028871339.1">
    <property type="nucleotide sequence ID" value="NZ_VOSB01000027.1"/>
</dbReference>
<dbReference type="Pfam" id="PF00581">
    <property type="entry name" value="Rhodanese"/>
    <property type="match status" value="2"/>
</dbReference>
<dbReference type="EMBL" id="VOSB01000027">
    <property type="protein sequence ID" value="TXE15644.1"/>
    <property type="molecule type" value="Genomic_DNA"/>
</dbReference>
<protein>
    <submittedName>
        <fullName evidence="4">Sulfurtransferase</fullName>
    </submittedName>
</protein>
<dbReference type="PANTHER" id="PTHR11364:SF27">
    <property type="entry name" value="SULFURTRANSFERASE"/>
    <property type="match status" value="1"/>
</dbReference>
<gene>
    <name evidence="4" type="ORF">ES692_15770</name>
</gene>
<dbReference type="GO" id="GO:0004792">
    <property type="term" value="F:thiosulfate-cyanide sulfurtransferase activity"/>
    <property type="evidence" value="ECO:0007669"/>
    <property type="project" value="TreeGrafter"/>
</dbReference>
<dbReference type="CDD" id="cd01448">
    <property type="entry name" value="TST_Repeat_1"/>
    <property type="match status" value="1"/>
</dbReference>
<dbReference type="SUPFAM" id="SSF52821">
    <property type="entry name" value="Rhodanese/Cell cycle control phosphatase"/>
    <property type="match status" value="2"/>
</dbReference>
<dbReference type="STRING" id="1123037.GCA_000425305_01345"/>
<dbReference type="InterPro" id="IPR045078">
    <property type="entry name" value="TST/MPST-like"/>
</dbReference>